<sequence>MSHLPNRNLIVNIDKNDFNLHHHVNLPKMALTAADSELWATEFVQGLIDNDYLEQSAMEKLRVARQLALDGPVINV</sequence>
<comment type="caution">
    <text evidence="1">The sequence shown here is derived from an EMBL/GenBank/DDBJ whole genome shotgun (WGS) entry which is preliminary data.</text>
</comment>
<evidence type="ECO:0000313" key="2">
    <source>
        <dbReference type="Proteomes" id="UP001140502"/>
    </source>
</evidence>
<protein>
    <submittedName>
        <fullName evidence="1">Uncharacterized protein</fullName>
    </submittedName>
</protein>
<organism evidence="1 2">
    <name type="scientific">Fusarium piperis</name>
    <dbReference type="NCBI Taxonomy" id="1435070"/>
    <lineage>
        <taxon>Eukaryota</taxon>
        <taxon>Fungi</taxon>
        <taxon>Dikarya</taxon>
        <taxon>Ascomycota</taxon>
        <taxon>Pezizomycotina</taxon>
        <taxon>Sordariomycetes</taxon>
        <taxon>Hypocreomycetidae</taxon>
        <taxon>Hypocreales</taxon>
        <taxon>Nectriaceae</taxon>
        <taxon>Fusarium</taxon>
        <taxon>Fusarium solani species complex</taxon>
    </lineage>
</organism>
<dbReference type="EMBL" id="JAPEUR010000025">
    <property type="protein sequence ID" value="KAJ4327429.1"/>
    <property type="molecule type" value="Genomic_DNA"/>
</dbReference>
<dbReference type="AlphaFoldDB" id="A0A9W8WJX3"/>
<dbReference type="Proteomes" id="UP001140502">
    <property type="component" value="Unassembled WGS sequence"/>
</dbReference>
<name>A0A9W8WJX3_9HYPO</name>
<keyword evidence="2" id="KW-1185">Reference proteome</keyword>
<proteinExistence type="predicted"/>
<dbReference type="OrthoDB" id="5055576at2759"/>
<evidence type="ECO:0000313" key="1">
    <source>
        <dbReference type="EMBL" id="KAJ4327429.1"/>
    </source>
</evidence>
<accession>A0A9W8WJX3</accession>
<reference evidence="1" key="1">
    <citation type="submission" date="2022-10" db="EMBL/GenBank/DDBJ databases">
        <title>Tapping the CABI collections for fungal endophytes: first genome assemblies for Collariella, Neodidymelliopsis, Ascochyta clinopodiicola, Didymella pomorum, Didymosphaeria variabile, Neocosmospora piperis and Neocucurbitaria cava.</title>
        <authorList>
            <person name="Hill R."/>
        </authorList>
    </citation>
    <scope>NUCLEOTIDE SEQUENCE</scope>
    <source>
        <strain evidence="1">IMI 366586</strain>
    </source>
</reference>
<gene>
    <name evidence="1" type="ORF">N0V84_002202</name>
</gene>